<evidence type="ECO:0000256" key="3">
    <source>
        <dbReference type="ARBA" id="ARBA00023163"/>
    </source>
</evidence>
<organism evidence="6 7">
    <name type="scientific">Fodinibius salipaludis</name>
    <dbReference type="NCBI Taxonomy" id="2032627"/>
    <lineage>
        <taxon>Bacteria</taxon>
        <taxon>Pseudomonadati</taxon>
        <taxon>Balneolota</taxon>
        <taxon>Balneolia</taxon>
        <taxon>Balneolales</taxon>
        <taxon>Balneolaceae</taxon>
        <taxon>Fodinibius</taxon>
    </lineage>
</organism>
<dbReference type="InterPro" id="IPR012318">
    <property type="entry name" value="HTH_CRP"/>
</dbReference>
<dbReference type="Pfam" id="PF00027">
    <property type="entry name" value="cNMP_binding"/>
    <property type="match status" value="1"/>
</dbReference>
<dbReference type="InterPro" id="IPR000595">
    <property type="entry name" value="cNMP-bd_dom"/>
</dbReference>
<evidence type="ECO:0000313" key="7">
    <source>
        <dbReference type="Proteomes" id="UP000218831"/>
    </source>
</evidence>
<name>A0A2A2GE10_9BACT</name>
<dbReference type="Pfam" id="PF13545">
    <property type="entry name" value="HTH_Crp_2"/>
    <property type="match status" value="1"/>
</dbReference>
<dbReference type="SUPFAM" id="SSF46785">
    <property type="entry name" value="Winged helix' DNA-binding domain"/>
    <property type="match status" value="1"/>
</dbReference>
<dbReference type="PANTHER" id="PTHR24567:SF26">
    <property type="entry name" value="REGULATORY PROTEIN YEIL"/>
    <property type="match status" value="1"/>
</dbReference>
<dbReference type="SMART" id="SM00100">
    <property type="entry name" value="cNMP"/>
    <property type="match status" value="1"/>
</dbReference>
<dbReference type="Gene3D" id="2.60.120.10">
    <property type="entry name" value="Jelly Rolls"/>
    <property type="match status" value="1"/>
</dbReference>
<dbReference type="GO" id="GO:0003700">
    <property type="term" value="F:DNA-binding transcription factor activity"/>
    <property type="evidence" value="ECO:0007669"/>
    <property type="project" value="TreeGrafter"/>
</dbReference>
<evidence type="ECO:0000259" key="4">
    <source>
        <dbReference type="PROSITE" id="PS50042"/>
    </source>
</evidence>
<dbReference type="GO" id="GO:0003677">
    <property type="term" value="F:DNA binding"/>
    <property type="evidence" value="ECO:0007669"/>
    <property type="project" value="UniProtKB-KW"/>
</dbReference>
<protein>
    <submittedName>
        <fullName evidence="6">Crp/Fnr family transcriptional regulator</fullName>
    </submittedName>
</protein>
<dbReference type="Gene3D" id="1.10.10.10">
    <property type="entry name" value="Winged helix-like DNA-binding domain superfamily/Winged helix DNA-binding domain"/>
    <property type="match status" value="1"/>
</dbReference>
<dbReference type="PANTHER" id="PTHR24567">
    <property type="entry name" value="CRP FAMILY TRANSCRIPTIONAL REGULATORY PROTEIN"/>
    <property type="match status" value="1"/>
</dbReference>
<sequence>MKPSTDLSSLTSTLEENMNLSDLGITKHFKSGETIVSENAPVRSIPIVTAGSVKVMQSDDTYKEMVLYYLQPGETCIMSFLSGLYHDASKVKAVAEEDSEVLFIPVDKIHDLIREHPEWLNYIFRIYHKRFIELLSVVDAVAFKKMDERLLQFLQKRCEVMETDTLAMTHDQLAQELGTAREVISRLLKKMEEKGLVRLGRNKITLM</sequence>
<dbReference type="InterPro" id="IPR014710">
    <property type="entry name" value="RmlC-like_jellyroll"/>
</dbReference>
<dbReference type="GO" id="GO:0005829">
    <property type="term" value="C:cytosol"/>
    <property type="evidence" value="ECO:0007669"/>
    <property type="project" value="TreeGrafter"/>
</dbReference>
<dbReference type="SUPFAM" id="SSF51206">
    <property type="entry name" value="cAMP-binding domain-like"/>
    <property type="match status" value="1"/>
</dbReference>
<feature type="domain" description="Cyclic nucleotide-binding" evidence="4">
    <location>
        <begin position="15"/>
        <end position="75"/>
    </location>
</feature>
<dbReference type="InterPro" id="IPR036390">
    <property type="entry name" value="WH_DNA-bd_sf"/>
</dbReference>
<reference evidence="6 7" key="1">
    <citation type="submission" date="2017-08" db="EMBL/GenBank/DDBJ databases">
        <title>Aliifodinibius alkalisoli sp. nov., isolated from saline alkaline soil.</title>
        <authorList>
            <person name="Liu D."/>
            <person name="Zhang G."/>
        </authorList>
    </citation>
    <scope>NUCLEOTIDE SEQUENCE [LARGE SCALE GENOMIC DNA]</scope>
    <source>
        <strain evidence="6 7">WN023</strain>
    </source>
</reference>
<dbReference type="InterPro" id="IPR018490">
    <property type="entry name" value="cNMP-bd_dom_sf"/>
</dbReference>
<feature type="domain" description="HTH crp-type" evidence="5">
    <location>
        <begin position="144"/>
        <end position="207"/>
    </location>
</feature>
<dbReference type="PRINTS" id="PR00034">
    <property type="entry name" value="HTHCRP"/>
</dbReference>
<dbReference type="AlphaFoldDB" id="A0A2A2GE10"/>
<keyword evidence="7" id="KW-1185">Reference proteome</keyword>
<keyword evidence="3" id="KW-0804">Transcription</keyword>
<keyword evidence="1" id="KW-0805">Transcription regulation</keyword>
<dbReference type="PROSITE" id="PS51063">
    <property type="entry name" value="HTH_CRP_2"/>
    <property type="match status" value="1"/>
</dbReference>
<evidence type="ECO:0000256" key="2">
    <source>
        <dbReference type="ARBA" id="ARBA00023125"/>
    </source>
</evidence>
<evidence type="ECO:0000256" key="1">
    <source>
        <dbReference type="ARBA" id="ARBA00023015"/>
    </source>
</evidence>
<gene>
    <name evidence="6" type="ORF">CK503_02600</name>
</gene>
<keyword evidence="2" id="KW-0238">DNA-binding</keyword>
<dbReference type="CDD" id="cd00038">
    <property type="entry name" value="CAP_ED"/>
    <property type="match status" value="1"/>
</dbReference>
<dbReference type="CDD" id="cd00092">
    <property type="entry name" value="HTH_CRP"/>
    <property type="match status" value="1"/>
</dbReference>
<dbReference type="Proteomes" id="UP000218831">
    <property type="component" value="Unassembled WGS sequence"/>
</dbReference>
<dbReference type="EMBL" id="NSKE01000002">
    <property type="protein sequence ID" value="PAU95109.1"/>
    <property type="molecule type" value="Genomic_DNA"/>
</dbReference>
<dbReference type="InterPro" id="IPR036388">
    <property type="entry name" value="WH-like_DNA-bd_sf"/>
</dbReference>
<dbReference type="SMART" id="SM00419">
    <property type="entry name" value="HTH_CRP"/>
    <property type="match status" value="1"/>
</dbReference>
<evidence type="ECO:0000313" key="6">
    <source>
        <dbReference type="EMBL" id="PAU95109.1"/>
    </source>
</evidence>
<dbReference type="PROSITE" id="PS50042">
    <property type="entry name" value="CNMP_BINDING_3"/>
    <property type="match status" value="1"/>
</dbReference>
<proteinExistence type="predicted"/>
<evidence type="ECO:0000259" key="5">
    <source>
        <dbReference type="PROSITE" id="PS51063"/>
    </source>
</evidence>
<dbReference type="OrthoDB" id="9776746at2"/>
<comment type="caution">
    <text evidence="6">The sequence shown here is derived from an EMBL/GenBank/DDBJ whole genome shotgun (WGS) entry which is preliminary data.</text>
</comment>
<accession>A0A2A2GE10</accession>
<dbReference type="RefSeq" id="WP_095605236.1">
    <property type="nucleotide sequence ID" value="NZ_NSKE01000002.1"/>
</dbReference>
<dbReference type="InterPro" id="IPR050397">
    <property type="entry name" value="Env_Response_Regulators"/>
</dbReference>